<evidence type="ECO:0000313" key="1">
    <source>
        <dbReference type="EMBL" id="POM72479.1"/>
    </source>
</evidence>
<comment type="caution">
    <text evidence="1">The sequence shown here is derived from an EMBL/GenBank/DDBJ whole genome shotgun (WGS) entry which is preliminary data.</text>
</comment>
<protein>
    <submittedName>
        <fullName evidence="1">Uncharacterized protein</fullName>
    </submittedName>
</protein>
<dbReference type="EMBL" id="NCKW01005743">
    <property type="protein sequence ID" value="POM72479.1"/>
    <property type="molecule type" value="Genomic_DNA"/>
</dbReference>
<keyword evidence="2" id="KW-1185">Reference proteome</keyword>
<dbReference type="Proteomes" id="UP000237271">
    <property type="component" value="Unassembled WGS sequence"/>
</dbReference>
<dbReference type="OrthoDB" id="96497at2759"/>
<proteinExistence type="predicted"/>
<gene>
    <name evidence="1" type="ORF">PHPALM_10798</name>
</gene>
<evidence type="ECO:0000313" key="2">
    <source>
        <dbReference type="Proteomes" id="UP000237271"/>
    </source>
</evidence>
<sequence>MPRVSHRRRLIADLIGGMAAAALDEEDYEDFLLLDSLFGQGGELSLDSIIDMDGDLWMDTPMDGLAEVLMLVEANRYLSPRKLYAKSGDFVTNYFLNLPDDSFLLIYKLLSHYNLLSHWIA</sequence>
<accession>A0A2P4Y456</accession>
<name>A0A2P4Y456_9STRA</name>
<dbReference type="AlphaFoldDB" id="A0A2P4Y456"/>
<organism evidence="1 2">
    <name type="scientific">Phytophthora palmivora</name>
    <dbReference type="NCBI Taxonomy" id="4796"/>
    <lineage>
        <taxon>Eukaryota</taxon>
        <taxon>Sar</taxon>
        <taxon>Stramenopiles</taxon>
        <taxon>Oomycota</taxon>
        <taxon>Peronosporomycetes</taxon>
        <taxon>Peronosporales</taxon>
        <taxon>Peronosporaceae</taxon>
        <taxon>Phytophthora</taxon>
    </lineage>
</organism>
<reference evidence="1 2" key="1">
    <citation type="journal article" date="2017" name="Genome Biol. Evol.">
        <title>Phytophthora megakarya and P. palmivora, closely related causal agents of cacao black pod rot, underwent increases in genome sizes and gene numbers by different mechanisms.</title>
        <authorList>
            <person name="Ali S.S."/>
            <person name="Shao J."/>
            <person name="Lary D.J."/>
            <person name="Kronmiller B."/>
            <person name="Shen D."/>
            <person name="Strem M.D."/>
            <person name="Amoako-Attah I."/>
            <person name="Akrofi A.Y."/>
            <person name="Begoude B.A."/>
            <person name="Ten Hoopen G.M."/>
            <person name="Coulibaly K."/>
            <person name="Kebe B.I."/>
            <person name="Melnick R.L."/>
            <person name="Guiltinan M.J."/>
            <person name="Tyler B.M."/>
            <person name="Meinhardt L.W."/>
            <person name="Bailey B.A."/>
        </authorList>
    </citation>
    <scope>NUCLEOTIDE SEQUENCE [LARGE SCALE GENOMIC DNA]</scope>
    <source>
        <strain evidence="2">sbr112.9</strain>
    </source>
</reference>